<evidence type="ECO:0000313" key="3">
    <source>
        <dbReference type="Proteomes" id="UP000886595"/>
    </source>
</evidence>
<name>A0A8X7TGA5_BRACI</name>
<feature type="domain" description="RNase H type-1" evidence="1">
    <location>
        <begin position="15"/>
        <end position="78"/>
    </location>
</feature>
<dbReference type="InterPro" id="IPR012337">
    <property type="entry name" value="RNaseH-like_sf"/>
</dbReference>
<dbReference type="GO" id="GO:0004523">
    <property type="term" value="F:RNA-DNA hybrid ribonuclease activity"/>
    <property type="evidence" value="ECO:0007669"/>
    <property type="project" value="InterPro"/>
</dbReference>
<dbReference type="AlphaFoldDB" id="A0A8X7TGA5"/>
<protein>
    <recommendedName>
        <fullName evidence="1">RNase H type-1 domain-containing protein</fullName>
    </recommendedName>
</protein>
<keyword evidence="3" id="KW-1185">Reference proteome</keyword>
<dbReference type="Pfam" id="PF13456">
    <property type="entry name" value="RVT_3"/>
    <property type="match status" value="1"/>
</dbReference>
<dbReference type="CDD" id="cd06222">
    <property type="entry name" value="RNase_H_like"/>
    <property type="match status" value="1"/>
</dbReference>
<sequence length="89" mass="9670">MKADVAWAAASLSSNQRPVVFLLDAKVLVDLLNGKKIDIKLQSVLYDIYALARPLASISFSFIPRSENSVADLVAKSALLQSVNSSFMQ</sequence>
<dbReference type="OrthoDB" id="1113688at2759"/>
<dbReference type="SUPFAM" id="SSF53098">
    <property type="entry name" value="Ribonuclease H-like"/>
    <property type="match status" value="1"/>
</dbReference>
<evidence type="ECO:0000259" key="1">
    <source>
        <dbReference type="Pfam" id="PF13456"/>
    </source>
</evidence>
<organism evidence="2 3">
    <name type="scientific">Brassica carinata</name>
    <name type="common">Ethiopian mustard</name>
    <name type="synonym">Abyssinian cabbage</name>
    <dbReference type="NCBI Taxonomy" id="52824"/>
    <lineage>
        <taxon>Eukaryota</taxon>
        <taxon>Viridiplantae</taxon>
        <taxon>Streptophyta</taxon>
        <taxon>Embryophyta</taxon>
        <taxon>Tracheophyta</taxon>
        <taxon>Spermatophyta</taxon>
        <taxon>Magnoliopsida</taxon>
        <taxon>eudicotyledons</taxon>
        <taxon>Gunneridae</taxon>
        <taxon>Pentapetalae</taxon>
        <taxon>rosids</taxon>
        <taxon>malvids</taxon>
        <taxon>Brassicales</taxon>
        <taxon>Brassicaceae</taxon>
        <taxon>Brassiceae</taxon>
        <taxon>Brassica</taxon>
    </lineage>
</organism>
<dbReference type="Gene3D" id="3.30.420.10">
    <property type="entry name" value="Ribonuclease H-like superfamily/Ribonuclease H"/>
    <property type="match status" value="1"/>
</dbReference>
<dbReference type="EMBL" id="JAAMPC010001604">
    <property type="protein sequence ID" value="KAG2239196.1"/>
    <property type="molecule type" value="Genomic_DNA"/>
</dbReference>
<proteinExistence type="predicted"/>
<dbReference type="GO" id="GO:0003676">
    <property type="term" value="F:nucleic acid binding"/>
    <property type="evidence" value="ECO:0007669"/>
    <property type="project" value="InterPro"/>
</dbReference>
<evidence type="ECO:0000313" key="2">
    <source>
        <dbReference type="EMBL" id="KAG2239196.1"/>
    </source>
</evidence>
<dbReference type="InterPro" id="IPR002156">
    <property type="entry name" value="RNaseH_domain"/>
</dbReference>
<dbReference type="InterPro" id="IPR036397">
    <property type="entry name" value="RNaseH_sf"/>
</dbReference>
<dbReference type="InterPro" id="IPR044730">
    <property type="entry name" value="RNase_H-like_dom_plant"/>
</dbReference>
<comment type="caution">
    <text evidence="2">The sequence shown here is derived from an EMBL/GenBank/DDBJ whole genome shotgun (WGS) entry which is preliminary data.</text>
</comment>
<reference evidence="2 3" key="1">
    <citation type="submission" date="2020-02" db="EMBL/GenBank/DDBJ databases">
        <authorList>
            <person name="Ma Q."/>
            <person name="Huang Y."/>
            <person name="Song X."/>
            <person name="Pei D."/>
        </authorList>
    </citation>
    <scope>NUCLEOTIDE SEQUENCE [LARGE SCALE GENOMIC DNA]</scope>
    <source>
        <strain evidence="2">Sxm20200214</strain>
        <tissue evidence="2">Leaf</tissue>
    </source>
</reference>
<accession>A0A8X7TGA5</accession>
<dbReference type="Proteomes" id="UP000886595">
    <property type="component" value="Unassembled WGS sequence"/>
</dbReference>
<gene>
    <name evidence="2" type="ORF">Bca52824_090056</name>
</gene>